<feature type="compositionally biased region" description="Basic and acidic residues" evidence="1">
    <location>
        <begin position="286"/>
        <end position="306"/>
    </location>
</feature>
<dbReference type="Proteomes" id="UP000219482">
    <property type="component" value="Unassembled WGS sequence"/>
</dbReference>
<keyword evidence="3" id="KW-1185">Reference proteome</keyword>
<evidence type="ECO:0000256" key="1">
    <source>
        <dbReference type="SAM" id="MobiDB-lite"/>
    </source>
</evidence>
<organism evidence="2 3">
    <name type="scientific">Blastococcus haudaquaticus</name>
    <dbReference type="NCBI Taxonomy" id="1938745"/>
    <lineage>
        <taxon>Bacteria</taxon>
        <taxon>Bacillati</taxon>
        <taxon>Actinomycetota</taxon>
        <taxon>Actinomycetes</taxon>
        <taxon>Geodermatophilales</taxon>
        <taxon>Geodermatophilaceae</taxon>
        <taxon>Blastococcus</taxon>
    </lineage>
</organism>
<protein>
    <submittedName>
        <fullName evidence="2">Uncharacterized protein</fullName>
    </submittedName>
</protein>
<feature type="compositionally biased region" description="Basic and acidic residues" evidence="1">
    <location>
        <begin position="245"/>
        <end position="259"/>
    </location>
</feature>
<name>A0A286H7P3_9ACTN</name>
<dbReference type="AlphaFoldDB" id="A0A286H7P3"/>
<feature type="compositionally biased region" description="Low complexity" evidence="1">
    <location>
        <begin position="260"/>
        <end position="275"/>
    </location>
</feature>
<proteinExistence type="predicted"/>
<sequence>MFTSQPQSVEVYQAGTWWAGELLGWRHDANGSCQVWVRVVLGGVEETAWTDLASLRLPERHLAVAGESPAAPVRRSYAPGTQEMSVARHPSGRRVRPADDDAATSGLPMVRDLSVVPDPQVAGGRRTADETAQFASVGRRRAPEEQAEPSTGGRRRAPEAAEAPAVGRRRAPEVTLTTGRPPVPPGRHRAPADPGRHRTADTGLLPPVTEAPRTPAERPEDEAPRASGPVSRPRVPAARAQAARAHVDRTQAVRAESGRAESGPASAAGGAAPRGLESELLTRPMRLTDHVPHGRRPRVDGSLRGL</sequence>
<feature type="compositionally biased region" description="Low complexity" evidence="1">
    <location>
        <begin position="229"/>
        <end position="244"/>
    </location>
</feature>
<evidence type="ECO:0000313" key="3">
    <source>
        <dbReference type="Proteomes" id="UP000219482"/>
    </source>
</evidence>
<reference evidence="3" key="1">
    <citation type="submission" date="2017-09" db="EMBL/GenBank/DDBJ databases">
        <authorList>
            <person name="Varghese N."/>
            <person name="Submissions S."/>
        </authorList>
    </citation>
    <scope>NUCLEOTIDE SEQUENCE [LARGE SCALE GENOMIC DNA]</scope>
    <source>
        <strain evidence="3">DSM 44270</strain>
    </source>
</reference>
<feature type="region of interest" description="Disordered" evidence="1">
    <location>
        <begin position="68"/>
        <end position="306"/>
    </location>
</feature>
<accession>A0A286H7P3</accession>
<gene>
    <name evidence="2" type="ORF">SAMN06272739_4317</name>
</gene>
<feature type="compositionally biased region" description="Basic and acidic residues" evidence="1">
    <location>
        <begin position="215"/>
        <end position="224"/>
    </location>
</feature>
<feature type="compositionally biased region" description="Basic and acidic residues" evidence="1">
    <location>
        <begin position="190"/>
        <end position="200"/>
    </location>
</feature>
<evidence type="ECO:0000313" key="2">
    <source>
        <dbReference type="EMBL" id="SOE03732.1"/>
    </source>
</evidence>
<dbReference type="EMBL" id="OCNK01000007">
    <property type="protein sequence ID" value="SOE03732.1"/>
    <property type="molecule type" value="Genomic_DNA"/>
</dbReference>